<comment type="caution">
    <text evidence="1">The sequence shown here is derived from an EMBL/GenBank/DDBJ whole genome shotgun (WGS) entry which is preliminary data.</text>
</comment>
<proteinExistence type="predicted"/>
<protein>
    <submittedName>
        <fullName evidence="1">Uncharacterized protein</fullName>
    </submittedName>
</protein>
<reference evidence="1" key="1">
    <citation type="journal article" date="2020" name="mSystems">
        <title>Genome- and Community-Level Interaction Insights into Carbon Utilization and Element Cycling Functions of Hydrothermarchaeota in Hydrothermal Sediment.</title>
        <authorList>
            <person name="Zhou Z."/>
            <person name="Liu Y."/>
            <person name="Xu W."/>
            <person name="Pan J."/>
            <person name="Luo Z.H."/>
            <person name="Li M."/>
        </authorList>
    </citation>
    <scope>NUCLEOTIDE SEQUENCE [LARGE SCALE GENOMIC DNA]</scope>
    <source>
        <strain evidence="1">SpSt-1125</strain>
    </source>
</reference>
<sequence length="93" mass="10959">MPVITVEVPEELYEKMKEFDVDWGWVVRKAIERCIRELEGGGAAVPAEELLEELVRRGVQPQDLEPLSPEVEDRMYSEMREREWRRVRSTTQA</sequence>
<accession>A0A7J3X4U2</accession>
<gene>
    <name evidence="1" type="ORF">ENM88_00320</name>
</gene>
<dbReference type="EMBL" id="DRZM01000009">
    <property type="protein sequence ID" value="HHP04176.1"/>
    <property type="molecule type" value="Genomic_DNA"/>
</dbReference>
<organism evidence="1">
    <name type="scientific">Thermofilum pendens</name>
    <dbReference type="NCBI Taxonomy" id="2269"/>
    <lineage>
        <taxon>Archaea</taxon>
        <taxon>Thermoproteota</taxon>
        <taxon>Thermoprotei</taxon>
        <taxon>Thermofilales</taxon>
        <taxon>Thermofilaceae</taxon>
        <taxon>Thermofilum</taxon>
    </lineage>
</organism>
<name>A0A7J3X4U2_THEPE</name>
<dbReference type="AlphaFoldDB" id="A0A7J3X4U2"/>
<evidence type="ECO:0000313" key="1">
    <source>
        <dbReference type="EMBL" id="HHP04176.1"/>
    </source>
</evidence>